<accession>A0A9P0GWN6</accession>
<keyword evidence="2" id="KW-1185">Reference proteome</keyword>
<name>A0A9P0GWN6_NEZVI</name>
<protein>
    <submittedName>
        <fullName evidence="1">Uncharacterized protein</fullName>
    </submittedName>
</protein>
<evidence type="ECO:0000313" key="1">
    <source>
        <dbReference type="EMBL" id="CAH1388783.1"/>
    </source>
</evidence>
<reference evidence="1" key="1">
    <citation type="submission" date="2022-01" db="EMBL/GenBank/DDBJ databases">
        <authorList>
            <person name="King R."/>
        </authorList>
    </citation>
    <scope>NUCLEOTIDE SEQUENCE</scope>
</reference>
<dbReference type="AlphaFoldDB" id="A0A9P0GWN6"/>
<gene>
    <name evidence="1" type="ORF">NEZAVI_LOCUS321</name>
</gene>
<sequence length="87" mass="10201">MVIFCHFKRGGASARKLPSFPRRSARVLVYLSYYFLLPINFRAVSLRISSLQFFTDQRAIYRYIVCYLPANINRLNAFDSCDKTHSQ</sequence>
<organism evidence="1 2">
    <name type="scientific">Nezara viridula</name>
    <name type="common">Southern green stink bug</name>
    <name type="synonym">Cimex viridulus</name>
    <dbReference type="NCBI Taxonomy" id="85310"/>
    <lineage>
        <taxon>Eukaryota</taxon>
        <taxon>Metazoa</taxon>
        <taxon>Ecdysozoa</taxon>
        <taxon>Arthropoda</taxon>
        <taxon>Hexapoda</taxon>
        <taxon>Insecta</taxon>
        <taxon>Pterygota</taxon>
        <taxon>Neoptera</taxon>
        <taxon>Paraneoptera</taxon>
        <taxon>Hemiptera</taxon>
        <taxon>Heteroptera</taxon>
        <taxon>Panheteroptera</taxon>
        <taxon>Pentatomomorpha</taxon>
        <taxon>Pentatomoidea</taxon>
        <taxon>Pentatomidae</taxon>
        <taxon>Pentatominae</taxon>
        <taxon>Nezara</taxon>
    </lineage>
</organism>
<dbReference type="EMBL" id="OV725077">
    <property type="protein sequence ID" value="CAH1388783.1"/>
    <property type="molecule type" value="Genomic_DNA"/>
</dbReference>
<proteinExistence type="predicted"/>
<dbReference type="Proteomes" id="UP001152798">
    <property type="component" value="Chromosome 1"/>
</dbReference>
<evidence type="ECO:0000313" key="2">
    <source>
        <dbReference type="Proteomes" id="UP001152798"/>
    </source>
</evidence>